<evidence type="ECO:0000256" key="13">
    <source>
        <dbReference type="SAM" id="Phobius"/>
    </source>
</evidence>
<keyword evidence="10 13" id="KW-1133">Transmembrane helix</keyword>
<dbReference type="PANTHER" id="PTHR45528">
    <property type="entry name" value="SENSOR HISTIDINE KINASE CPXA"/>
    <property type="match status" value="1"/>
</dbReference>
<dbReference type="PRINTS" id="PR00344">
    <property type="entry name" value="BCTRLSENSOR"/>
</dbReference>
<dbReference type="EC" id="2.7.13.3" evidence="3"/>
<evidence type="ECO:0000256" key="12">
    <source>
        <dbReference type="ARBA" id="ARBA00023136"/>
    </source>
</evidence>
<evidence type="ECO:0000256" key="1">
    <source>
        <dbReference type="ARBA" id="ARBA00000085"/>
    </source>
</evidence>
<dbReference type="InterPro" id="IPR003661">
    <property type="entry name" value="HisK_dim/P_dom"/>
</dbReference>
<feature type="transmembrane region" description="Helical" evidence="13">
    <location>
        <begin position="9"/>
        <end position="27"/>
    </location>
</feature>
<dbReference type="InterPro" id="IPR005467">
    <property type="entry name" value="His_kinase_dom"/>
</dbReference>
<dbReference type="Pfam" id="PF02518">
    <property type="entry name" value="HATPase_c"/>
    <property type="match status" value="1"/>
</dbReference>
<keyword evidence="8 15" id="KW-0418">Kinase</keyword>
<dbReference type="PANTHER" id="PTHR45528:SF8">
    <property type="entry name" value="HISTIDINE KINASE"/>
    <property type="match status" value="1"/>
</dbReference>
<feature type="domain" description="Histidine kinase" evidence="14">
    <location>
        <begin position="118"/>
        <end position="336"/>
    </location>
</feature>
<evidence type="ECO:0000256" key="2">
    <source>
        <dbReference type="ARBA" id="ARBA00004651"/>
    </source>
</evidence>
<dbReference type="GO" id="GO:0005886">
    <property type="term" value="C:plasma membrane"/>
    <property type="evidence" value="ECO:0007669"/>
    <property type="project" value="UniProtKB-SubCell"/>
</dbReference>
<keyword evidence="5" id="KW-0808">Transferase</keyword>
<keyword evidence="11" id="KW-0902">Two-component regulatory system</keyword>
<dbReference type="InterPro" id="IPR036890">
    <property type="entry name" value="HATPase_C_sf"/>
</dbReference>
<keyword evidence="9" id="KW-0067">ATP-binding</keyword>
<evidence type="ECO:0000256" key="4">
    <source>
        <dbReference type="ARBA" id="ARBA00022553"/>
    </source>
</evidence>
<comment type="catalytic activity">
    <reaction evidence="1">
        <text>ATP + protein L-histidine = ADP + protein N-phospho-L-histidine.</text>
        <dbReference type="EC" id="2.7.13.3"/>
    </reaction>
</comment>
<evidence type="ECO:0000256" key="5">
    <source>
        <dbReference type="ARBA" id="ARBA00022679"/>
    </source>
</evidence>
<name>A0A2A7HPL7_BACCE</name>
<keyword evidence="12 13" id="KW-0472">Membrane</keyword>
<dbReference type="InterPro" id="IPR004358">
    <property type="entry name" value="Sig_transdc_His_kin-like_C"/>
</dbReference>
<gene>
    <name evidence="15" type="ORF">COM96_28140</name>
</gene>
<dbReference type="Gene3D" id="1.10.287.130">
    <property type="match status" value="1"/>
</dbReference>
<dbReference type="SUPFAM" id="SSF55874">
    <property type="entry name" value="ATPase domain of HSP90 chaperone/DNA topoisomerase II/histidine kinase"/>
    <property type="match status" value="1"/>
</dbReference>
<evidence type="ECO:0000256" key="7">
    <source>
        <dbReference type="ARBA" id="ARBA00022741"/>
    </source>
</evidence>
<dbReference type="FunFam" id="1.10.287.130:FF:000001">
    <property type="entry name" value="Two-component sensor histidine kinase"/>
    <property type="match status" value="1"/>
</dbReference>
<reference evidence="15 16" key="1">
    <citation type="submission" date="2017-09" db="EMBL/GenBank/DDBJ databases">
        <title>Large-scale bioinformatics analysis of Bacillus genomes uncovers conserved roles of natural products in bacterial physiology.</title>
        <authorList>
            <consortium name="Agbiome Team Llc"/>
            <person name="Bleich R.M."/>
            <person name="Grubbs K.J."/>
            <person name="Santa Maria K.C."/>
            <person name="Allen S.E."/>
            <person name="Farag S."/>
            <person name="Shank E.A."/>
            <person name="Bowers A."/>
        </authorList>
    </citation>
    <scope>NUCLEOTIDE SEQUENCE [LARGE SCALE GENOMIC DNA]</scope>
    <source>
        <strain evidence="15 16">AFS096845</strain>
    </source>
</reference>
<evidence type="ECO:0000256" key="8">
    <source>
        <dbReference type="ARBA" id="ARBA00022777"/>
    </source>
</evidence>
<dbReference type="InterPro" id="IPR003594">
    <property type="entry name" value="HATPase_dom"/>
</dbReference>
<accession>A0A2A7HPL7</accession>
<dbReference type="SMART" id="SM00388">
    <property type="entry name" value="HisKA"/>
    <property type="match status" value="1"/>
</dbReference>
<comment type="subcellular location">
    <subcellularLocation>
        <location evidence="2">Cell membrane</location>
        <topology evidence="2">Multi-pass membrane protein</topology>
    </subcellularLocation>
</comment>
<feature type="transmembrane region" description="Helical" evidence="13">
    <location>
        <begin position="33"/>
        <end position="53"/>
    </location>
</feature>
<evidence type="ECO:0000256" key="3">
    <source>
        <dbReference type="ARBA" id="ARBA00012438"/>
    </source>
</evidence>
<dbReference type="EMBL" id="NVLK01000108">
    <property type="protein sequence ID" value="PEC18897.1"/>
    <property type="molecule type" value="Genomic_DNA"/>
</dbReference>
<dbReference type="PROSITE" id="PS50109">
    <property type="entry name" value="HIS_KIN"/>
    <property type="match status" value="1"/>
</dbReference>
<dbReference type="GO" id="GO:0000155">
    <property type="term" value="F:phosphorelay sensor kinase activity"/>
    <property type="evidence" value="ECO:0007669"/>
    <property type="project" value="InterPro"/>
</dbReference>
<evidence type="ECO:0000313" key="16">
    <source>
        <dbReference type="Proteomes" id="UP000220006"/>
    </source>
</evidence>
<dbReference type="FunFam" id="3.30.565.10:FF:000006">
    <property type="entry name" value="Sensor histidine kinase WalK"/>
    <property type="match status" value="1"/>
</dbReference>
<keyword evidence="6 13" id="KW-0812">Transmembrane</keyword>
<evidence type="ECO:0000256" key="11">
    <source>
        <dbReference type="ARBA" id="ARBA00023012"/>
    </source>
</evidence>
<dbReference type="AlphaFoldDB" id="A0A2A7HPL7"/>
<dbReference type="SUPFAM" id="SSF47384">
    <property type="entry name" value="Homodimeric domain of signal transducing histidine kinase"/>
    <property type="match status" value="1"/>
</dbReference>
<evidence type="ECO:0000259" key="14">
    <source>
        <dbReference type="PROSITE" id="PS50109"/>
    </source>
</evidence>
<keyword evidence="4" id="KW-0597">Phosphoprotein</keyword>
<dbReference type="CDD" id="cd00082">
    <property type="entry name" value="HisKA"/>
    <property type="match status" value="1"/>
</dbReference>
<evidence type="ECO:0000256" key="6">
    <source>
        <dbReference type="ARBA" id="ARBA00022692"/>
    </source>
</evidence>
<dbReference type="InterPro" id="IPR050398">
    <property type="entry name" value="HssS/ArlS-like"/>
</dbReference>
<sequence>MKNLKTDKILFLISLQLIICGLLNINIGPKVKISLFITLILITIYLFFSRIHFIQSRKSMVTKLNRALKGNLQTRLFTNNDRSLHNIVFSINELIAELEKVQIKAKKSEESRKQILSSVSHDIRTPLTSIIGYIDALKDGVAASEIEKQEYIKILYMKSNNLKHLVDEIFNMAKLDANEFPLKEEELDFSEVTREVLIEFLPELSKHNIELQVLIPESTCPIIADHLSLIRIIGNLTKNAIYYGKDGKIVGVELLETDTEYELLIWDKGPGIPKHDLQNVFERMYRSEQSRNSSFGGSGLGLSICKALVEKNGGHIWVNSIPWERTTFGFSIPKYTTFKK</sequence>
<dbReference type="InterPro" id="IPR036097">
    <property type="entry name" value="HisK_dim/P_sf"/>
</dbReference>
<evidence type="ECO:0000256" key="9">
    <source>
        <dbReference type="ARBA" id="ARBA00022840"/>
    </source>
</evidence>
<evidence type="ECO:0000313" key="15">
    <source>
        <dbReference type="EMBL" id="PEC18897.1"/>
    </source>
</evidence>
<comment type="caution">
    <text evidence="15">The sequence shown here is derived from an EMBL/GenBank/DDBJ whole genome shotgun (WGS) entry which is preliminary data.</text>
</comment>
<dbReference type="GO" id="GO:0005524">
    <property type="term" value="F:ATP binding"/>
    <property type="evidence" value="ECO:0007669"/>
    <property type="project" value="UniProtKB-KW"/>
</dbReference>
<organism evidence="15 16">
    <name type="scientific">Bacillus cereus</name>
    <dbReference type="NCBI Taxonomy" id="1396"/>
    <lineage>
        <taxon>Bacteria</taxon>
        <taxon>Bacillati</taxon>
        <taxon>Bacillota</taxon>
        <taxon>Bacilli</taxon>
        <taxon>Bacillales</taxon>
        <taxon>Bacillaceae</taxon>
        <taxon>Bacillus</taxon>
        <taxon>Bacillus cereus group</taxon>
    </lineage>
</organism>
<proteinExistence type="predicted"/>
<dbReference type="Gene3D" id="3.30.565.10">
    <property type="entry name" value="Histidine kinase-like ATPase, C-terminal domain"/>
    <property type="match status" value="1"/>
</dbReference>
<protein>
    <recommendedName>
        <fullName evidence="3">histidine kinase</fullName>
        <ecNumber evidence="3">2.7.13.3</ecNumber>
    </recommendedName>
</protein>
<dbReference type="SMART" id="SM00387">
    <property type="entry name" value="HATPase_c"/>
    <property type="match status" value="1"/>
</dbReference>
<dbReference type="Proteomes" id="UP000220006">
    <property type="component" value="Unassembled WGS sequence"/>
</dbReference>
<keyword evidence="7" id="KW-0547">Nucleotide-binding</keyword>
<dbReference type="Pfam" id="PF00512">
    <property type="entry name" value="HisKA"/>
    <property type="match status" value="1"/>
</dbReference>
<evidence type="ECO:0000256" key="10">
    <source>
        <dbReference type="ARBA" id="ARBA00022989"/>
    </source>
</evidence>